<feature type="compositionally biased region" description="Low complexity" evidence="1">
    <location>
        <begin position="605"/>
        <end position="619"/>
    </location>
</feature>
<feature type="region of interest" description="Disordered" evidence="1">
    <location>
        <begin position="1"/>
        <end position="41"/>
    </location>
</feature>
<organism evidence="2 3">
    <name type="scientific">Candida boidinii</name>
    <name type="common">Yeast</name>
    <dbReference type="NCBI Taxonomy" id="5477"/>
    <lineage>
        <taxon>Eukaryota</taxon>
        <taxon>Fungi</taxon>
        <taxon>Dikarya</taxon>
        <taxon>Ascomycota</taxon>
        <taxon>Saccharomycotina</taxon>
        <taxon>Pichiomycetes</taxon>
        <taxon>Pichiales</taxon>
        <taxon>Pichiaceae</taxon>
        <taxon>Ogataea</taxon>
        <taxon>Ogataea/Candida clade</taxon>
    </lineage>
</organism>
<feature type="compositionally biased region" description="Low complexity" evidence="1">
    <location>
        <begin position="819"/>
        <end position="828"/>
    </location>
</feature>
<evidence type="ECO:0000313" key="3">
    <source>
        <dbReference type="Proteomes" id="UP001165120"/>
    </source>
</evidence>
<proteinExistence type="predicted"/>
<keyword evidence="3" id="KW-1185">Reference proteome</keyword>
<feature type="compositionally biased region" description="Polar residues" evidence="1">
    <location>
        <begin position="859"/>
        <end position="875"/>
    </location>
</feature>
<feature type="compositionally biased region" description="Polar residues" evidence="1">
    <location>
        <begin position="750"/>
        <end position="770"/>
    </location>
</feature>
<feature type="compositionally biased region" description="Low complexity" evidence="1">
    <location>
        <begin position="57"/>
        <end position="87"/>
    </location>
</feature>
<feature type="compositionally biased region" description="Basic and acidic residues" evidence="1">
    <location>
        <begin position="348"/>
        <end position="360"/>
    </location>
</feature>
<dbReference type="AlphaFoldDB" id="A0A9W6SXV7"/>
<feature type="region of interest" description="Disordered" evidence="1">
    <location>
        <begin position="57"/>
        <end position="90"/>
    </location>
</feature>
<feature type="compositionally biased region" description="Polar residues" evidence="1">
    <location>
        <begin position="595"/>
        <end position="604"/>
    </location>
</feature>
<feature type="compositionally biased region" description="Polar residues" evidence="1">
    <location>
        <begin position="538"/>
        <end position="553"/>
    </location>
</feature>
<feature type="region of interest" description="Disordered" evidence="1">
    <location>
        <begin position="322"/>
        <end position="365"/>
    </location>
</feature>
<feature type="compositionally biased region" description="Acidic residues" evidence="1">
    <location>
        <begin position="119"/>
        <end position="131"/>
    </location>
</feature>
<feature type="region of interest" description="Disordered" evidence="1">
    <location>
        <begin position="595"/>
        <end position="620"/>
    </location>
</feature>
<feature type="compositionally biased region" description="Low complexity" evidence="1">
    <location>
        <begin position="643"/>
        <end position="659"/>
    </location>
</feature>
<feature type="compositionally biased region" description="Low complexity" evidence="1">
    <location>
        <begin position="132"/>
        <end position="161"/>
    </location>
</feature>
<name>A0A9W6SXV7_CANBO</name>
<dbReference type="Proteomes" id="UP001165120">
    <property type="component" value="Unassembled WGS sequence"/>
</dbReference>
<gene>
    <name evidence="2" type="ORF">Cboi02_000191500</name>
</gene>
<reference evidence="2" key="1">
    <citation type="submission" date="2023-04" db="EMBL/GenBank/DDBJ databases">
        <title>Candida boidinii NBRC 10035.</title>
        <authorList>
            <person name="Ichikawa N."/>
            <person name="Sato H."/>
            <person name="Tonouchi N."/>
        </authorList>
    </citation>
    <scope>NUCLEOTIDE SEQUENCE</scope>
    <source>
        <strain evidence="2">NBRC 10035</strain>
    </source>
</reference>
<feature type="region of interest" description="Disordered" evidence="1">
    <location>
        <begin position="117"/>
        <end position="166"/>
    </location>
</feature>
<feature type="region of interest" description="Disordered" evidence="1">
    <location>
        <begin position="750"/>
        <end position="875"/>
    </location>
</feature>
<feature type="compositionally biased region" description="Polar residues" evidence="1">
    <location>
        <begin position="1"/>
        <end position="34"/>
    </location>
</feature>
<protein>
    <submittedName>
        <fullName evidence="2">Unnamed protein product</fullName>
    </submittedName>
</protein>
<comment type="caution">
    <text evidence="2">The sequence shown here is derived from an EMBL/GenBank/DDBJ whole genome shotgun (WGS) entry which is preliminary data.</text>
</comment>
<evidence type="ECO:0000256" key="1">
    <source>
        <dbReference type="SAM" id="MobiDB-lite"/>
    </source>
</evidence>
<feature type="compositionally biased region" description="Polar residues" evidence="1">
    <location>
        <begin position="666"/>
        <end position="689"/>
    </location>
</feature>
<accession>A0A9W6SXV7</accession>
<feature type="region of interest" description="Disordered" evidence="1">
    <location>
        <begin position="501"/>
        <end position="579"/>
    </location>
</feature>
<sequence>MSTDNSTHGINSYSNTVSSTIKNSNTSADSSENSMNDDPEISIADFNPLAKLEKSTITTNNTNNHTNSTSNTYISNDNGNGDTNYNDNEIRKNRESKISIISTDSISSTGRLLDKLGLDDEEEEEEEDVDDLYYPNNYSNNDSNNIDNSYNNSNPNASFNSQKSEPANKFKSLRNILLFNKTNENKDSAIETAIAMGSKIHTVNSSKSIKTGFYQNKRKSIHAELTSNKSSDEISNIKSNQDYDINDIFNNNNNINNNNINNNNHSNNNNYNNAYYNTEFRKFIPSHQKNNESISTLLDSSFNNDDQELLQNSSYNESFEIQDDDESLQNDGDLFLSNNSHNNLVDNIDPRSRSDSRADSITDSITDSISDSRSFEFGDETKDDNIATDTDNTLYKIVTPLNYNNNFRDLNNSSMTFDSHKNNLTRDLKINIYNFEKEKDRQFDNHSHSLSNTVDLNSLTRKPHTKGLRSPLAKSFHQGFHHQTAPQNYVANVVDEVPNSPVSKKSILSTSSSSSNPESAFSSSALPISSSPSSSASYIENSNHNNQRQTYKDQQQLQQQLQQRYRKLHSHQLSNSSVPEQIHREYHQMALFKQMSPSSARSVNTSHSHTSSQSSTTSSIDRIDSKFDSLNSKTDSLTNSIYTSNSISSSDNGNNTINNIPPPRLNQISRTSSNSSLNKHIRQSHSFSNSEFSPFDNPDPPFNNEIVFNTPPSTPSSLSSFSQPPINNNYAHHSHHKSMPVPVHQYMNQEQPKHQQQFSQHAIQRPTTSGHTRDQTHFTPFKPHSTISNNWDQSPASSFSQPTVTTAQSPQSGLPGKVASHFSASSHFPATGHFPSASQSQAYIQPQATSQPAAGPTGDLNNSQRTSKCPTYETF</sequence>
<feature type="compositionally biased region" description="Polar residues" evidence="1">
    <location>
        <begin position="785"/>
        <end position="812"/>
    </location>
</feature>
<feature type="compositionally biased region" description="Polar residues" evidence="1">
    <location>
        <begin position="336"/>
        <end position="345"/>
    </location>
</feature>
<feature type="compositionally biased region" description="Low complexity" evidence="1">
    <location>
        <begin position="501"/>
        <end position="537"/>
    </location>
</feature>
<evidence type="ECO:0000313" key="2">
    <source>
        <dbReference type="EMBL" id="GME68865.1"/>
    </source>
</evidence>
<feature type="compositionally biased region" description="Polar residues" evidence="1">
    <location>
        <begin position="836"/>
        <end position="852"/>
    </location>
</feature>
<dbReference type="EMBL" id="BSXN01000512">
    <property type="protein sequence ID" value="GME68865.1"/>
    <property type="molecule type" value="Genomic_DNA"/>
</dbReference>
<feature type="compositionally biased region" description="Low complexity" evidence="1">
    <location>
        <begin position="554"/>
        <end position="563"/>
    </location>
</feature>
<feature type="region of interest" description="Disordered" evidence="1">
    <location>
        <begin position="643"/>
        <end position="721"/>
    </location>
</feature>